<evidence type="ECO:0000256" key="2">
    <source>
        <dbReference type="ARBA" id="ARBA00022737"/>
    </source>
</evidence>
<keyword evidence="4" id="KW-1185">Reference proteome</keyword>
<dbReference type="EMBL" id="GL732591">
    <property type="protein sequence ID" value="EFX73409.1"/>
    <property type="molecule type" value="Genomic_DNA"/>
</dbReference>
<dbReference type="eggNOG" id="KOG0379">
    <property type="taxonomic scope" value="Eukaryota"/>
</dbReference>
<sequence>MTDLKSKNFKILTDETDLVAFYRIREEMYDGVDHKLLRVGHVALEVQRLNGQLLLVWGGYMQNPTENTVEQKYHDPSEILLFDPVIAKWTTESTKGHIPPANSGACGVVVGDLLFIYGGYFGDPDLEGNSNNIYQLNLFTWIWTRLEPDSTRCKPLHRDKLIGWAYNNKVFFFGGFGTPPADGDRNADQYEYVPDRSHQWYMGRGWNNQLIAYNIDGNKWERPETNGQTPSPRAALAGFQCRSRVYVFGGRLQGARLNDLYVLDLKSMSWSENLNTGKFFPCGRSWHSFTYIGSSKAILYGGLSAEGDVMGDCWIYDIDRNCWTEMPLKVSDKRLWHQSVKIDSDWIVIGGVRNNIHNNQQDGTVLQIYADNLLSVSVTPKTLLRCCVEFIAGYFDNDRLIVSLLPKHLQELIKARSQNSEFANILKTNS</sequence>
<name>E9H4F7_DAPPU</name>
<evidence type="ECO:0000256" key="1">
    <source>
        <dbReference type="ARBA" id="ARBA00022441"/>
    </source>
</evidence>
<dbReference type="PANTHER" id="PTHR46228">
    <property type="entry name" value="KELCH DOMAIN-CONTAINING PROTEIN"/>
    <property type="match status" value="1"/>
</dbReference>
<dbReference type="STRING" id="6669.E9H4F7"/>
<dbReference type="Proteomes" id="UP000000305">
    <property type="component" value="Unassembled WGS sequence"/>
</dbReference>
<protein>
    <submittedName>
        <fullName evidence="3">Uncharacterized protein</fullName>
    </submittedName>
</protein>
<dbReference type="Gene3D" id="2.120.10.80">
    <property type="entry name" value="Kelch-type beta propeller"/>
    <property type="match status" value="2"/>
</dbReference>
<dbReference type="Pfam" id="PF24681">
    <property type="entry name" value="Kelch_KLHDC2_KLHL20_DRC7"/>
    <property type="match status" value="2"/>
</dbReference>
<keyword evidence="1" id="KW-0880">Kelch repeat</keyword>
<gene>
    <name evidence="3" type="ORF">DAPPUDRAFT_325343</name>
</gene>
<dbReference type="PANTHER" id="PTHR46228:SF2">
    <property type="entry name" value="KELCH REPEAT PROTEIN (AFU_ORTHOLOGUE AFUA_4G14350)"/>
    <property type="match status" value="1"/>
</dbReference>
<reference evidence="3 4" key="1">
    <citation type="journal article" date="2011" name="Science">
        <title>The ecoresponsive genome of Daphnia pulex.</title>
        <authorList>
            <person name="Colbourne J.K."/>
            <person name="Pfrender M.E."/>
            <person name="Gilbert D."/>
            <person name="Thomas W.K."/>
            <person name="Tucker A."/>
            <person name="Oakley T.H."/>
            <person name="Tokishita S."/>
            <person name="Aerts A."/>
            <person name="Arnold G.J."/>
            <person name="Basu M.K."/>
            <person name="Bauer D.J."/>
            <person name="Caceres C.E."/>
            <person name="Carmel L."/>
            <person name="Casola C."/>
            <person name="Choi J.H."/>
            <person name="Detter J.C."/>
            <person name="Dong Q."/>
            <person name="Dusheyko S."/>
            <person name="Eads B.D."/>
            <person name="Frohlich T."/>
            <person name="Geiler-Samerotte K.A."/>
            <person name="Gerlach D."/>
            <person name="Hatcher P."/>
            <person name="Jogdeo S."/>
            <person name="Krijgsveld J."/>
            <person name="Kriventseva E.V."/>
            <person name="Kultz D."/>
            <person name="Laforsch C."/>
            <person name="Lindquist E."/>
            <person name="Lopez J."/>
            <person name="Manak J.R."/>
            <person name="Muller J."/>
            <person name="Pangilinan J."/>
            <person name="Patwardhan R.P."/>
            <person name="Pitluck S."/>
            <person name="Pritham E.J."/>
            <person name="Rechtsteiner A."/>
            <person name="Rho M."/>
            <person name="Rogozin I.B."/>
            <person name="Sakarya O."/>
            <person name="Salamov A."/>
            <person name="Schaack S."/>
            <person name="Shapiro H."/>
            <person name="Shiga Y."/>
            <person name="Skalitzky C."/>
            <person name="Smith Z."/>
            <person name="Souvorov A."/>
            <person name="Sung W."/>
            <person name="Tang Z."/>
            <person name="Tsuchiya D."/>
            <person name="Tu H."/>
            <person name="Vos H."/>
            <person name="Wang M."/>
            <person name="Wolf Y.I."/>
            <person name="Yamagata H."/>
            <person name="Yamada T."/>
            <person name="Ye Y."/>
            <person name="Shaw J.R."/>
            <person name="Andrews J."/>
            <person name="Crease T.J."/>
            <person name="Tang H."/>
            <person name="Lucas S.M."/>
            <person name="Robertson H.M."/>
            <person name="Bork P."/>
            <person name="Koonin E.V."/>
            <person name="Zdobnov E.M."/>
            <person name="Grigoriev I.V."/>
            <person name="Lynch M."/>
            <person name="Boore J.L."/>
        </authorList>
    </citation>
    <scope>NUCLEOTIDE SEQUENCE [LARGE SCALE GENOMIC DNA]</scope>
</reference>
<dbReference type="OrthoDB" id="6329155at2759"/>
<dbReference type="AlphaFoldDB" id="E9H4F7"/>
<dbReference type="SUPFAM" id="SSF117281">
    <property type="entry name" value="Kelch motif"/>
    <property type="match status" value="1"/>
</dbReference>
<proteinExistence type="predicted"/>
<organism evidence="3 4">
    <name type="scientific">Daphnia pulex</name>
    <name type="common">Water flea</name>
    <dbReference type="NCBI Taxonomy" id="6669"/>
    <lineage>
        <taxon>Eukaryota</taxon>
        <taxon>Metazoa</taxon>
        <taxon>Ecdysozoa</taxon>
        <taxon>Arthropoda</taxon>
        <taxon>Crustacea</taxon>
        <taxon>Branchiopoda</taxon>
        <taxon>Diplostraca</taxon>
        <taxon>Cladocera</taxon>
        <taxon>Anomopoda</taxon>
        <taxon>Daphniidae</taxon>
        <taxon>Daphnia</taxon>
    </lineage>
</organism>
<dbReference type="InParanoid" id="E9H4F7"/>
<dbReference type="HOGENOM" id="CLU_042804_0_0_1"/>
<accession>E9H4F7</accession>
<dbReference type="PhylomeDB" id="E9H4F7"/>
<dbReference type="InterPro" id="IPR015915">
    <property type="entry name" value="Kelch-typ_b-propeller"/>
</dbReference>
<evidence type="ECO:0000313" key="4">
    <source>
        <dbReference type="Proteomes" id="UP000000305"/>
    </source>
</evidence>
<keyword evidence="2" id="KW-0677">Repeat</keyword>
<dbReference type="OMA" id="MGKLLQF"/>
<evidence type="ECO:0000313" key="3">
    <source>
        <dbReference type="EMBL" id="EFX73409.1"/>
    </source>
</evidence>
<dbReference type="KEGG" id="dpx:DAPPUDRAFT_325343"/>